<dbReference type="PANTHER" id="PTHR17224:SF1">
    <property type="entry name" value="PEPTIDYL-TRNA HYDROLASE"/>
    <property type="match status" value="1"/>
</dbReference>
<organism evidence="6 7">
    <name type="scientific">Exidia glandulosa HHB12029</name>
    <dbReference type="NCBI Taxonomy" id="1314781"/>
    <lineage>
        <taxon>Eukaryota</taxon>
        <taxon>Fungi</taxon>
        <taxon>Dikarya</taxon>
        <taxon>Basidiomycota</taxon>
        <taxon>Agaricomycotina</taxon>
        <taxon>Agaricomycetes</taxon>
        <taxon>Auriculariales</taxon>
        <taxon>Exidiaceae</taxon>
        <taxon>Exidia</taxon>
    </lineage>
</organism>
<dbReference type="GO" id="GO:0004045">
    <property type="term" value="F:peptidyl-tRNA hydrolase activity"/>
    <property type="evidence" value="ECO:0007669"/>
    <property type="project" value="UniProtKB-EC"/>
</dbReference>
<reference evidence="6 7" key="1">
    <citation type="journal article" date="2016" name="Mol. Biol. Evol.">
        <title>Comparative Genomics of Early-Diverging Mushroom-Forming Fungi Provides Insights into the Origins of Lignocellulose Decay Capabilities.</title>
        <authorList>
            <person name="Nagy L.G."/>
            <person name="Riley R."/>
            <person name="Tritt A."/>
            <person name="Adam C."/>
            <person name="Daum C."/>
            <person name="Floudas D."/>
            <person name="Sun H."/>
            <person name="Yadav J.S."/>
            <person name="Pangilinan J."/>
            <person name="Larsson K.H."/>
            <person name="Matsuura K."/>
            <person name="Barry K."/>
            <person name="Labutti K."/>
            <person name="Kuo R."/>
            <person name="Ohm R.A."/>
            <person name="Bhattacharya S.S."/>
            <person name="Shirouzu T."/>
            <person name="Yoshinaga Y."/>
            <person name="Martin F.M."/>
            <person name="Grigoriev I.V."/>
            <person name="Hibbett D.S."/>
        </authorList>
    </citation>
    <scope>NUCLEOTIDE SEQUENCE [LARGE SCALE GENOMIC DNA]</scope>
    <source>
        <strain evidence="6 7">HHB12029</strain>
    </source>
</reference>
<evidence type="ECO:0000313" key="6">
    <source>
        <dbReference type="EMBL" id="KZV95029.1"/>
    </source>
</evidence>
<dbReference type="Pfam" id="PF01195">
    <property type="entry name" value="Pept_tRNA_hydro"/>
    <property type="match status" value="1"/>
</dbReference>
<comment type="similarity">
    <text evidence="5">Belongs to the PTH family.</text>
</comment>
<dbReference type="Proteomes" id="UP000077266">
    <property type="component" value="Unassembled WGS sequence"/>
</dbReference>
<dbReference type="AlphaFoldDB" id="A0A166ATH9"/>
<protein>
    <recommendedName>
        <fullName evidence="1">peptidyl-tRNA hydrolase</fullName>
        <ecNumber evidence="1">3.1.1.29</ecNumber>
    </recommendedName>
</protein>
<dbReference type="InParanoid" id="A0A166ATH9"/>
<keyword evidence="3 6" id="KW-0378">Hydrolase</keyword>
<dbReference type="EMBL" id="KV425964">
    <property type="protein sequence ID" value="KZV95029.1"/>
    <property type="molecule type" value="Genomic_DNA"/>
</dbReference>
<gene>
    <name evidence="6" type="ORF">EXIGLDRAFT_736088</name>
</gene>
<proteinExistence type="inferred from homology"/>
<dbReference type="PANTHER" id="PTHR17224">
    <property type="entry name" value="PEPTIDYL-TRNA HYDROLASE"/>
    <property type="match status" value="1"/>
</dbReference>
<dbReference type="CDD" id="cd00462">
    <property type="entry name" value="PTH"/>
    <property type="match status" value="1"/>
</dbReference>
<keyword evidence="2" id="KW-0820">tRNA-binding</keyword>
<evidence type="ECO:0000256" key="2">
    <source>
        <dbReference type="ARBA" id="ARBA00022555"/>
    </source>
</evidence>
<dbReference type="InterPro" id="IPR036416">
    <property type="entry name" value="Pept_tRNA_hydro_sf"/>
</dbReference>
<dbReference type="InterPro" id="IPR018171">
    <property type="entry name" value="Pept_tRNA_hydro_CS"/>
</dbReference>
<dbReference type="GO" id="GO:0000049">
    <property type="term" value="F:tRNA binding"/>
    <property type="evidence" value="ECO:0007669"/>
    <property type="project" value="UniProtKB-KW"/>
</dbReference>
<dbReference type="Gene3D" id="3.40.50.1470">
    <property type="entry name" value="Peptidyl-tRNA hydrolase"/>
    <property type="match status" value="1"/>
</dbReference>
<name>A0A166ATH9_EXIGL</name>
<dbReference type="STRING" id="1314781.A0A166ATH9"/>
<dbReference type="OrthoDB" id="1711136at2759"/>
<evidence type="ECO:0000256" key="3">
    <source>
        <dbReference type="ARBA" id="ARBA00022801"/>
    </source>
</evidence>
<evidence type="ECO:0000256" key="1">
    <source>
        <dbReference type="ARBA" id="ARBA00013260"/>
    </source>
</evidence>
<dbReference type="PROSITE" id="PS01196">
    <property type="entry name" value="PEPT_TRNA_HYDROL_2"/>
    <property type="match status" value="1"/>
</dbReference>
<dbReference type="SUPFAM" id="SSF53178">
    <property type="entry name" value="Peptidyl-tRNA hydrolase-like"/>
    <property type="match status" value="1"/>
</dbReference>
<keyword evidence="7" id="KW-1185">Reference proteome</keyword>
<dbReference type="FunCoup" id="A0A166ATH9">
    <property type="interactions" value="163"/>
</dbReference>
<keyword evidence="4" id="KW-0694">RNA-binding</keyword>
<dbReference type="EC" id="3.1.1.29" evidence="1"/>
<dbReference type="InterPro" id="IPR001328">
    <property type="entry name" value="Pept_tRNA_hydro"/>
</dbReference>
<evidence type="ECO:0000256" key="5">
    <source>
        <dbReference type="ARBA" id="ARBA00038063"/>
    </source>
</evidence>
<evidence type="ECO:0000313" key="7">
    <source>
        <dbReference type="Proteomes" id="UP000077266"/>
    </source>
</evidence>
<sequence>MLPSRALFFITRVMPGATKSTQNANRILVVGLGNAPYPGTRHSVGHQIIDALANHLGATLTYERATHSWIAHAQATLRKRAPKNKKGKALAVEGDETTVELVLCKPKPLMNISGPAVAQAYKTYLRPAPLNRVVVIHDSLSHKPFVTSPRLGGSALGHNGIRSTIDAFGSPDFGRIRVGIGSHKGDAAEYVLERFPSAERAYWSSTEACEKIMADIETLLSDSESS</sequence>
<dbReference type="NCBIfam" id="TIGR00447">
    <property type="entry name" value="pth"/>
    <property type="match status" value="1"/>
</dbReference>
<accession>A0A166ATH9</accession>
<evidence type="ECO:0000256" key="4">
    <source>
        <dbReference type="ARBA" id="ARBA00022884"/>
    </source>
</evidence>